<dbReference type="Gene3D" id="3.40.50.10320">
    <property type="entry name" value="LmbE-like"/>
    <property type="match status" value="1"/>
</dbReference>
<evidence type="ECO:0000313" key="3">
    <source>
        <dbReference type="EMBL" id="KAJ2805637.1"/>
    </source>
</evidence>
<dbReference type="PANTHER" id="PTHR12993:SF11">
    <property type="entry name" value="N-ACETYLGLUCOSAMINYL-PHOSPHATIDYLINOSITOL DE-N-ACETYLASE"/>
    <property type="match status" value="1"/>
</dbReference>
<dbReference type="OrthoDB" id="440160at2759"/>
<gene>
    <name evidence="3" type="ORF">H4R20_002008</name>
</gene>
<protein>
    <recommendedName>
        <fullName evidence="2">N-acetylglucosaminylphosphatidylinositol deacetylase</fullName>
        <ecNumber evidence="2">3.5.1.89</ecNumber>
    </recommendedName>
</protein>
<dbReference type="EMBL" id="JANBUO010000271">
    <property type="protein sequence ID" value="KAJ2805637.1"/>
    <property type="molecule type" value="Genomic_DNA"/>
</dbReference>
<sequence length="262" mass="29254">MILAPVLLPVLLGSVIGYIALCWRPQLVERDIIPASKHEKKQKHVLFVTAHPDDECMFFTPTLVSMVRRRDVAVSLLCLSKGDQDGHGETRKKELVRAAVSFGMTPDSVIIVDDQNLPDDPKKAWNVALVAKTIEAVVAAGDVDTVFTFDRQGVSGHPNHIAAYMGVKHMALTSQRFKFRPINVYALESVGVIRKYCSIIDTVFSLSVLLSSKESLVFVSDVAAYSIGVQAMAMHESQMVWFRKLYLAFSRYMFINTYSKIN</sequence>
<evidence type="ECO:0000256" key="1">
    <source>
        <dbReference type="ARBA" id="ARBA00006066"/>
    </source>
</evidence>
<evidence type="ECO:0000313" key="4">
    <source>
        <dbReference type="Proteomes" id="UP001140094"/>
    </source>
</evidence>
<name>A0A9W8LUD9_9FUNG</name>
<dbReference type="GO" id="GO:0005783">
    <property type="term" value="C:endoplasmic reticulum"/>
    <property type="evidence" value="ECO:0007669"/>
    <property type="project" value="TreeGrafter"/>
</dbReference>
<keyword evidence="4" id="KW-1185">Reference proteome</keyword>
<proteinExistence type="inferred from homology"/>
<comment type="similarity">
    <text evidence="1">Belongs to the PIGL family.</text>
</comment>
<dbReference type="Proteomes" id="UP001140094">
    <property type="component" value="Unassembled WGS sequence"/>
</dbReference>
<dbReference type="SUPFAM" id="SSF102588">
    <property type="entry name" value="LmbE-like"/>
    <property type="match status" value="1"/>
</dbReference>
<dbReference type="PANTHER" id="PTHR12993">
    <property type="entry name" value="N-ACETYLGLUCOSAMINYL-PHOSPHATIDYLINOSITOL DE-N-ACETYLASE-RELATED"/>
    <property type="match status" value="1"/>
</dbReference>
<dbReference type="InterPro" id="IPR003737">
    <property type="entry name" value="GlcNAc_PI_deacetylase-related"/>
</dbReference>
<dbReference type="EC" id="3.5.1.89" evidence="2"/>
<accession>A0A9W8LUD9</accession>
<comment type="caution">
    <text evidence="3">The sequence shown here is derived from an EMBL/GenBank/DDBJ whole genome shotgun (WGS) entry which is preliminary data.</text>
</comment>
<organism evidence="3 4">
    <name type="scientific">Coemansia guatemalensis</name>
    <dbReference type="NCBI Taxonomy" id="2761395"/>
    <lineage>
        <taxon>Eukaryota</taxon>
        <taxon>Fungi</taxon>
        <taxon>Fungi incertae sedis</taxon>
        <taxon>Zoopagomycota</taxon>
        <taxon>Kickxellomycotina</taxon>
        <taxon>Kickxellomycetes</taxon>
        <taxon>Kickxellales</taxon>
        <taxon>Kickxellaceae</taxon>
        <taxon>Coemansia</taxon>
    </lineage>
</organism>
<reference evidence="3" key="1">
    <citation type="submission" date="2022-07" db="EMBL/GenBank/DDBJ databases">
        <title>Phylogenomic reconstructions and comparative analyses of Kickxellomycotina fungi.</title>
        <authorList>
            <person name="Reynolds N.K."/>
            <person name="Stajich J.E."/>
            <person name="Barry K."/>
            <person name="Grigoriev I.V."/>
            <person name="Crous P."/>
            <person name="Smith M.E."/>
        </authorList>
    </citation>
    <scope>NUCLEOTIDE SEQUENCE</scope>
    <source>
        <strain evidence="3">NRRL 1565</strain>
    </source>
</reference>
<dbReference type="Pfam" id="PF02585">
    <property type="entry name" value="PIG-L"/>
    <property type="match status" value="1"/>
</dbReference>
<evidence type="ECO:0000256" key="2">
    <source>
        <dbReference type="ARBA" id="ARBA00012176"/>
    </source>
</evidence>
<dbReference type="GO" id="GO:0000225">
    <property type="term" value="F:N-acetylglucosaminylphosphatidylinositol deacetylase activity"/>
    <property type="evidence" value="ECO:0007669"/>
    <property type="project" value="UniProtKB-EC"/>
</dbReference>
<dbReference type="AlphaFoldDB" id="A0A9W8LUD9"/>
<dbReference type="InterPro" id="IPR024078">
    <property type="entry name" value="LmbE-like_dom_sf"/>
</dbReference>